<dbReference type="AlphaFoldDB" id="A0A0P7BK21"/>
<dbReference type="EMBL" id="LKCW01000080">
    <property type="protein sequence ID" value="KPM40610.1"/>
    <property type="molecule type" value="Genomic_DNA"/>
</dbReference>
<feature type="compositionally biased region" description="Basic residues" evidence="1">
    <location>
        <begin position="1"/>
        <end position="10"/>
    </location>
</feature>
<dbReference type="OrthoDB" id="5105494at2759"/>
<feature type="compositionally biased region" description="Polar residues" evidence="1">
    <location>
        <begin position="82"/>
        <end position="94"/>
    </location>
</feature>
<accession>A0A0P7BK21</accession>
<feature type="region of interest" description="Disordered" evidence="1">
    <location>
        <begin position="1"/>
        <end position="94"/>
    </location>
</feature>
<gene>
    <name evidence="2" type="ORF">AK830_g5931</name>
</gene>
<organism evidence="2 3">
    <name type="scientific">Neonectria ditissima</name>
    <dbReference type="NCBI Taxonomy" id="78410"/>
    <lineage>
        <taxon>Eukaryota</taxon>
        <taxon>Fungi</taxon>
        <taxon>Dikarya</taxon>
        <taxon>Ascomycota</taxon>
        <taxon>Pezizomycotina</taxon>
        <taxon>Sordariomycetes</taxon>
        <taxon>Hypocreomycetidae</taxon>
        <taxon>Hypocreales</taxon>
        <taxon>Nectriaceae</taxon>
        <taxon>Neonectria</taxon>
    </lineage>
</organism>
<protein>
    <submittedName>
        <fullName evidence="2">Uncharacterized protein</fullName>
    </submittedName>
</protein>
<feature type="region of interest" description="Disordered" evidence="1">
    <location>
        <begin position="230"/>
        <end position="327"/>
    </location>
</feature>
<dbReference type="Proteomes" id="UP000050424">
    <property type="component" value="Unassembled WGS sequence"/>
</dbReference>
<feature type="compositionally biased region" description="Low complexity" evidence="1">
    <location>
        <begin position="14"/>
        <end position="27"/>
    </location>
</feature>
<reference evidence="2 3" key="1">
    <citation type="submission" date="2015-09" db="EMBL/GenBank/DDBJ databases">
        <title>Draft genome of a European isolate of the apple canker pathogen Neonectria ditissima.</title>
        <authorList>
            <person name="Gomez-Cortecero A."/>
            <person name="Harrison R.J."/>
            <person name="Armitage A.D."/>
        </authorList>
    </citation>
    <scope>NUCLEOTIDE SEQUENCE [LARGE SCALE GENOMIC DNA]</scope>
    <source>
        <strain evidence="2 3">R09/05</strain>
    </source>
</reference>
<proteinExistence type="predicted"/>
<evidence type="ECO:0000256" key="1">
    <source>
        <dbReference type="SAM" id="MobiDB-lite"/>
    </source>
</evidence>
<keyword evidence="3" id="KW-1185">Reference proteome</keyword>
<evidence type="ECO:0000313" key="3">
    <source>
        <dbReference type="Proteomes" id="UP000050424"/>
    </source>
</evidence>
<comment type="caution">
    <text evidence="2">The sequence shown here is derived from an EMBL/GenBank/DDBJ whole genome shotgun (WGS) entry which is preliminary data.</text>
</comment>
<sequence length="539" mass="59104">METPRKRSSRARNPSSKAASSPISSSAPKEKSTPNSKSSSRTMRPRAKISYNLNPATKSGPESEAIQAIQATHASRMAKPKITSQPNSNSSTAVSPKAISNAIASLSFQYQVPITISQDDNDQKIIRNVMEMYISDGAKNWDTDTKIAFVKALSLIKTTPSAESITSNHAIWRVVTRRKEGWNWAYWLVFRAIYGKAVLENRVHVTNAIQTMYPNTDIWSAITPSTMVVPTTPDSCPVARASNRRDSSGRKRPHRHTLDDRSGVLGQSMAPRSKRRRLEAIAQPPRVLSLPGSSKDGDGNNKHTTLQERNVNEASTSDKGPSTDAVVNASPETKTLVQQTGIILETHQGKECTNFPPVLPEVDITTQEAEVVANNTDAATGDIGANLDTAEATNKSSAPSTDHDSIFQIQKMRDELSAQFSAQLQASEERTQNRIEALTKTLPSSCHAGQLFAEILSIKQCLLALEEANQVRISDAATFNIPATLNADTRKALEALGHQVQKCTRDIYQLRTGQLYEEDPMLSRIKREPVLDKHGSEQV</sequence>
<evidence type="ECO:0000313" key="2">
    <source>
        <dbReference type="EMBL" id="KPM40610.1"/>
    </source>
</evidence>
<name>A0A0P7BK21_9HYPO</name>
<feature type="compositionally biased region" description="Polar residues" evidence="1">
    <location>
        <begin position="302"/>
        <end position="320"/>
    </location>
</feature>
<feature type="compositionally biased region" description="Polar residues" evidence="1">
    <location>
        <begin position="33"/>
        <end position="42"/>
    </location>
</feature>